<dbReference type="PANTHER" id="PTHR24410">
    <property type="entry name" value="HL07962P-RELATED"/>
    <property type="match status" value="1"/>
</dbReference>
<evidence type="ECO:0000313" key="3">
    <source>
        <dbReference type="Proteomes" id="UP000507470"/>
    </source>
</evidence>
<dbReference type="EMBL" id="CACVKT020007611">
    <property type="protein sequence ID" value="CAC5408883.1"/>
    <property type="molecule type" value="Genomic_DNA"/>
</dbReference>
<dbReference type="Pfam" id="PF23651">
    <property type="entry name" value="TRAF_BTBD17"/>
    <property type="match status" value="1"/>
</dbReference>
<dbReference type="InterPro" id="IPR000210">
    <property type="entry name" value="BTB/POZ_dom"/>
</dbReference>
<evidence type="ECO:0000313" key="2">
    <source>
        <dbReference type="EMBL" id="CAC5408883.1"/>
    </source>
</evidence>
<dbReference type="OrthoDB" id="2359033at2759"/>
<dbReference type="AlphaFoldDB" id="A0A6J8DJS1"/>
<proteinExistence type="predicted"/>
<sequence>MHLMPFGFIYYCKYSFLTVLSSWKNQRKMAEKLARTLGSGDTCTSLSKNASTESINDKEYFINRFENLYNNEMFSDVILKVGDISYYAHKIMLVTASEVFEAMLSEDRWKEASEPVVSLTEEECCVPVFDMFLKYLYCGSVEVNTETVLPVLLLADKYGIKRLCDSCVNYMMQHIVESPDSNRTLSWYQYAKMTGNQILQEKCQAFILSNFSIVQKASDWMAVSVVELTEFLSSSEIVVTSEYELWQEVERWLLCKHNRDHLVENLKGVMPLIRFSLMTPCQLSLVEESPLYHEYKEIFGDKIWSAYRRHSLMYEDIIASREPYRNYNCKNQYAVYCDLTLKKYASKQKVDSKITVENLKIPANFMPVPLQSQSKQFTFLVDFFPMGFFIPHVLYAQYIGRHNDDTTLKIRRCNPSNPTQQSTPLPDMKAEITLIIYGMKGTIRYAAHTYRKEHTFSAETSKFEVASVIHLSKLKEAKSNYLVNGDFEARLFLKIQEIIEKKS</sequence>
<dbReference type="SMART" id="SM00225">
    <property type="entry name" value="BTB"/>
    <property type="match status" value="1"/>
</dbReference>
<dbReference type="Gene3D" id="1.25.40.420">
    <property type="match status" value="1"/>
</dbReference>
<dbReference type="Proteomes" id="UP000507470">
    <property type="component" value="Unassembled WGS sequence"/>
</dbReference>
<dbReference type="InterPro" id="IPR011705">
    <property type="entry name" value="BACK"/>
</dbReference>
<feature type="domain" description="BTB" evidence="1">
    <location>
        <begin position="75"/>
        <end position="145"/>
    </location>
</feature>
<dbReference type="Gene3D" id="3.30.710.10">
    <property type="entry name" value="Potassium Channel Kv1.1, Chain A"/>
    <property type="match status" value="1"/>
</dbReference>
<protein>
    <recommendedName>
        <fullName evidence="1">BTB domain-containing protein</fullName>
    </recommendedName>
</protein>
<evidence type="ECO:0000259" key="1">
    <source>
        <dbReference type="PROSITE" id="PS50097"/>
    </source>
</evidence>
<gene>
    <name evidence="2" type="ORF">MCOR_42229</name>
</gene>
<dbReference type="CDD" id="cd18493">
    <property type="entry name" value="BACK_BTBD17"/>
    <property type="match status" value="1"/>
</dbReference>
<dbReference type="InterPro" id="IPR011333">
    <property type="entry name" value="SKP1/BTB/POZ_sf"/>
</dbReference>
<dbReference type="CDD" id="cd18292">
    <property type="entry name" value="BTB_POZ_BTBD17"/>
    <property type="match status" value="1"/>
</dbReference>
<keyword evidence="3" id="KW-1185">Reference proteome</keyword>
<dbReference type="InterPro" id="IPR056184">
    <property type="entry name" value="TRAF_BTBD17"/>
</dbReference>
<name>A0A6J8DJS1_MYTCO</name>
<dbReference type="PROSITE" id="PS50097">
    <property type="entry name" value="BTB"/>
    <property type="match status" value="1"/>
</dbReference>
<dbReference type="InterPro" id="IPR051481">
    <property type="entry name" value="BTB-POZ/Galectin-3-binding"/>
</dbReference>
<accession>A0A6J8DJS1</accession>
<dbReference type="SUPFAM" id="SSF54695">
    <property type="entry name" value="POZ domain"/>
    <property type="match status" value="1"/>
</dbReference>
<dbReference type="SMART" id="SM00875">
    <property type="entry name" value="BACK"/>
    <property type="match status" value="1"/>
</dbReference>
<dbReference type="Pfam" id="PF07707">
    <property type="entry name" value="BACK"/>
    <property type="match status" value="1"/>
</dbReference>
<dbReference type="PANTHER" id="PTHR24410:SF41">
    <property type="entry name" value="HL07962P"/>
    <property type="match status" value="1"/>
</dbReference>
<dbReference type="Pfam" id="PF00651">
    <property type="entry name" value="BTB"/>
    <property type="match status" value="1"/>
</dbReference>
<organism evidence="2 3">
    <name type="scientific">Mytilus coruscus</name>
    <name type="common">Sea mussel</name>
    <dbReference type="NCBI Taxonomy" id="42192"/>
    <lineage>
        <taxon>Eukaryota</taxon>
        <taxon>Metazoa</taxon>
        <taxon>Spiralia</taxon>
        <taxon>Lophotrochozoa</taxon>
        <taxon>Mollusca</taxon>
        <taxon>Bivalvia</taxon>
        <taxon>Autobranchia</taxon>
        <taxon>Pteriomorphia</taxon>
        <taxon>Mytilida</taxon>
        <taxon>Mytiloidea</taxon>
        <taxon>Mytilidae</taxon>
        <taxon>Mytilinae</taxon>
        <taxon>Mytilus</taxon>
    </lineage>
</organism>
<reference evidence="2 3" key="1">
    <citation type="submission" date="2020-06" db="EMBL/GenBank/DDBJ databases">
        <authorList>
            <person name="Li R."/>
            <person name="Bekaert M."/>
        </authorList>
    </citation>
    <scope>NUCLEOTIDE SEQUENCE [LARGE SCALE GENOMIC DNA]</scope>
    <source>
        <strain evidence="3">wild</strain>
    </source>
</reference>